<feature type="compositionally biased region" description="Low complexity" evidence="1">
    <location>
        <begin position="582"/>
        <end position="591"/>
    </location>
</feature>
<dbReference type="SMART" id="SM00451">
    <property type="entry name" value="ZnF_U1"/>
    <property type="match status" value="2"/>
</dbReference>
<protein>
    <submittedName>
        <fullName evidence="3">Zinc finger protein 318</fullName>
    </submittedName>
</protein>
<evidence type="ECO:0000313" key="3">
    <source>
        <dbReference type="Ensembl" id="ENSKMAP00000000477.1"/>
    </source>
</evidence>
<feature type="compositionally biased region" description="Basic residues" evidence="1">
    <location>
        <begin position="146"/>
        <end position="160"/>
    </location>
</feature>
<feature type="region of interest" description="Disordered" evidence="1">
    <location>
        <begin position="1059"/>
        <end position="1280"/>
    </location>
</feature>
<dbReference type="KEGG" id="kmr:108246750"/>
<dbReference type="GeneID" id="108246750"/>
<reference evidence="3" key="1">
    <citation type="submission" date="2025-08" db="UniProtKB">
        <authorList>
            <consortium name="Ensembl"/>
        </authorList>
    </citation>
    <scope>IDENTIFICATION</scope>
</reference>
<feature type="domain" description="C2H2-type" evidence="2">
    <location>
        <begin position="1008"/>
        <end position="1030"/>
    </location>
</feature>
<feature type="compositionally biased region" description="Basic and acidic residues" evidence="1">
    <location>
        <begin position="796"/>
        <end position="816"/>
    </location>
</feature>
<feature type="compositionally biased region" description="Polar residues" evidence="1">
    <location>
        <begin position="1822"/>
        <end position="1835"/>
    </location>
</feature>
<feature type="compositionally biased region" description="Basic and acidic residues" evidence="1">
    <location>
        <begin position="119"/>
        <end position="133"/>
    </location>
</feature>
<dbReference type="Ensembl" id="ENSKMAT00000000506.1">
    <property type="protein sequence ID" value="ENSKMAP00000000477.1"/>
    <property type="gene ID" value="ENSKMAG00000000414.1"/>
</dbReference>
<feature type="compositionally biased region" description="Polar residues" evidence="1">
    <location>
        <begin position="88"/>
        <end position="98"/>
    </location>
</feature>
<dbReference type="GO" id="GO:0045893">
    <property type="term" value="P:positive regulation of DNA-templated transcription"/>
    <property type="evidence" value="ECO:0007669"/>
    <property type="project" value="TreeGrafter"/>
</dbReference>
<keyword evidence="4" id="KW-1185">Reference proteome</keyword>
<dbReference type="GO" id="GO:0045892">
    <property type="term" value="P:negative regulation of DNA-templated transcription"/>
    <property type="evidence" value="ECO:0007669"/>
    <property type="project" value="TreeGrafter"/>
</dbReference>
<feature type="compositionally biased region" description="Low complexity" evidence="1">
    <location>
        <begin position="564"/>
        <end position="574"/>
    </location>
</feature>
<feature type="compositionally biased region" description="Basic and acidic residues" evidence="1">
    <location>
        <begin position="743"/>
        <end position="784"/>
    </location>
</feature>
<dbReference type="GO" id="GO:0003676">
    <property type="term" value="F:nucleic acid binding"/>
    <property type="evidence" value="ECO:0007669"/>
    <property type="project" value="InterPro"/>
</dbReference>
<feature type="region of interest" description="Disordered" evidence="1">
    <location>
        <begin position="853"/>
        <end position="929"/>
    </location>
</feature>
<feature type="region of interest" description="Disordered" evidence="1">
    <location>
        <begin position="699"/>
        <end position="784"/>
    </location>
</feature>
<feature type="region of interest" description="Disordered" evidence="1">
    <location>
        <begin position="1544"/>
        <end position="1575"/>
    </location>
</feature>
<evidence type="ECO:0000313" key="4">
    <source>
        <dbReference type="Proteomes" id="UP000264800"/>
    </source>
</evidence>
<dbReference type="PROSITE" id="PS00028">
    <property type="entry name" value="ZINC_FINGER_C2H2_1"/>
    <property type="match status" value="1"/>
</dbReference>
<evidence type="ECO:0000256" key="1">
    <source>
        <dbReference type="SAM" id="MobiDB-lite"/>
    </source>
</evidence>
<organism evidence="3 4">
    <name type="scientific">Kryptolebias marmoratus</name>
    <name type="common">Mangrove killifish</name>
    <name type="synonym">Rivulus marmoratus</name>
    <dbReference type="NCBI Taxonomy" id="37003"/>
    <lineage>
        <taxon>Eukaryota</taxon>
        <taxon>Metazoa</taxon>
        <taxon>Chordata</taxon>
        <taxon>Craniata</taxon>
        <taxon>Vertebrata</taxon>
        <taxon>Euteleostomi</taxon>
        <taxon>Actinopterygii</taxon>
        <taxon>Neopterygii</taxon>
        <taxon>Teleostei</taxon>
        <taxon>Neoteleostei</taxon>
        <taxon>Acanthomorphata</taxon>
        <taxon>Ovalentaria</taxon>
        <taxon>Atherinomorphae</taxon>
        <taxon>Cyprinodontiformes</taxon>
        <taxon>Rivulidae</taxon>
        <taxon>Kryptolebias</taxon>
    </lineage>
</organism>
<feature type="compositionally biased region" description="Low complexity" evidence="1">
    <location>
        <begin position="1673"/>
        <end position="1684"/>
    </location>
</feature>
<dbReference type="OMA" id="PPKIFCG"/>
<feature type="compositionally biased region" description="Basic and acidic residues" evidence="1">
    <location>
        <begin position="882"/>
        <end position="891"/>
    </location>
</feature>
<name>A0A3Q3EEI4_KRYMA</name>
<feature type="compositionally biased region" description="Pro residues" evidence="1">
    <location>
        <begin position="12"/>
        <end position="29"/>
    </location>
</feature>
<dbReference type="RefSeq" id="XP_017289936.1">
    <property type="nucleotide sequence ID" value="XM_017434447.3"/>
</dbReference>
<feature type="region of interest" description="Disordered" evidence="1">
    <location>
        <begin position="1643"/>
        <end position="1919"/>
    </location>
</feature>
<feature type="compositionally biased region" description="Low complexity" evidence="1">
    <location>
        <begin position="1768"/>
        <end position="1783"/>
    </location>
</feature>
<dbReference type="OrthoDB" id="9909793at2759"/>
<dbReference type="InterPro" id="IPR013087">
    <property type="entry name" value="Znf_C2H2_type"/>
</dbReference>
<feature type="compositionally biased region" description="Basic and acidic residues" evidence="1">
    <location>
        <begin position="1067"/>
        <end position="1081"/>
    </location>
</feature>
<feature type="compositionally biased region" description="Low complexity" evidence="1">
    <location>
        <begin position="1861"/>
        <end position="1878"/>
    </location>
</feature>
<dbReference type="STRING" id="37003.ENSKMAP00000000477"/>
<accession>A0A3Q3EEI4</accession>
<dbReference type="PANTHER" id="PTHR15577:SF2">
    <property type="entry name" value="ZINC FINGER PROTEIN 318"/>
    <property type="match status" value="1"/>
</dbReference>
<evidence type="ECO:0000259" key="2">
    <source>
        <dbReference type="PROSITE" id="PS00028"/>
    </source>
</evidence>
<dbReference type="InterPro" id="IPR003604">
    <property type="entry name" value="Matrin/U1-like-C_Znf_C2H2"/>
</dbReference>
<feature type="compositionally biased region" description="Basic residues" evidence="1">
    <location>
        <begin position="228"/>
        <end position="268"/>
    </location>
</feature>
<feature type="region of interest" description="Disordered" evidence="1">
    <location>
        <begin position="796"/>
        <end position="819"/>
    </location>
</feature>
<feature type="compositionally biased region" description="Low complexity" evidence="1">
    <location>
        <begin position="1"/>
        <end position="11"/>
    </location>
</feature>
<dbReference type="InterPro" id="IPR055309">
    <property type="entry name" value="Znf318-like"/>
</dbReference>
<dbReference type="Proteomes" id="UP000264800">
    <property type="component" value="Unplaced"/>
</dbReference>
<feature type="compositionally biased region" description="Polar residues" evidence="1">
    <location>
        <begin position="1713"/>
        <end position="1767"/>
    </location>
</feature>
<dbReference type="PANTHER" id="PTHR15577">
    <property type="entry name" value="ZINC FINGER CONTAINING PROTEIN"/>
    <property type="match status" value="1"/>
</dbReference>
<feature type="compositionally biased region" description="Polar residues" evidence="1">
    <location>
        <begin position="1643"/>
        <end position="1657"/>
    </location>
</feature>
<feature type="compositionally biased region" description="Basic residues" evidence="1">
    <location>
        <begin position="168"/>
        <end position="198"/>
    </location>
</feature>
<feature type="region of interest" description="Disordered" evidence="1">
    <location>
        <begin position="542"/>
        <end position="662"/>
    </location>
</feature>
<feature type="compositionally biased region" description="Pro residues" evidence="1">
    <location>
        <begin position="914"/>
        <end position="929"/>
    </location>
</feature>
<feature type="compositionally biased region" description="Polar residues" evidence="1">
    <location>
        <begin position="1694"/>
        <end position="1704"/>
    </location>
</feature>
<feature type="compositionally biased region" description="Basic and acidic residues" evidence="1">
    <location>
        <begin position="1885"/>
        <end position="1917"/>
    </location>
</feature>
<dbReference type="GeneTree" id="ENSGT00390000000614"/>
<feature type="compositionally biased region" description="Basic and acidic residues" evidence="1">
    <location>
        <begin position="32"/>
        <end position="57"/>
    </location>
</feature>
<feature type="compositionally biased region" description="Basic and acidic residues" evidence="1">
    <location>
        <begin position="1088"/>
        <end position="1157"/>
    </location>
</feature>
<feature type="region of interest" description="Disordered" evidence="1">
    <location>
        <begin position="1335"/>
        <end position="1358"/>
    </location>
</feature>
<feature type="compositionally biased region" description="Basic and acidic residues" evidence="1">
    <location>
        <begin position="1182"/>
        <end position="1200"/>
    </location>
</feature>
<feature type="compositionally biased region" description="Basic residues" evidence="1">
    <location>
        <begin position="206"/>
        <end position="218"/>
    </location>
</feature>
<feature type="region of interest" description="Disordered" evidence="1">
    <location>
        <begin position="301"/>
        <end position="342"/>
    </location>
</feature>
<sequence>MFRGRPPFRGGYPPPFEGRGPPPSRPHPAPAYRDERSRPRPPYHSDYRDHNPPDSYRHYPPRRTYPSPGTGGHRGGEFWSGGPPAERSPSQWVPSPQDHNMVITVGNELTGPPGSAPLRHHDRDYSPRPEYDQSWRGALSPARSRSPNRKLTKSRGRSKSRSPDRSRAKSRGRSKSRPRGQSRSPERKRGKSRGRSKSRSPDRSRAKSRGRSKSRPRGQSRSPEWSRAKSRGQSKSLHRSRSRSRSSSRSRKRNRGRNHGRSHGRSKSRSSSSSSSSSTSVYSKDEAFKELEVARRRKELEELLTQPTKSILKKRNSCDDSPSIKSSDSHRDPHSTTMSHMADQLLQAVRSTDSHTMTSMLSELQSNPHMAQRPGLDAEIKEILSLLGGVAPGGAALQKVQDDIDDEEKFLYGDSEETKLQPEPVRHHSLDLYGDVTEDSLYSESPSQRVALTQLYACPLPVTPYLQATPTVSEVDRYVSQPTTTCNQNITVQVSNPTHPPGTETLEENERQAMEEYEKIQDLLKTIGLDLGVTDISKMAARTKERLQGNKPPPKTPTHRHRYSSGSSDGSRRSQGCRRQNHSGSSDSSSRSRSRERSGKSGGSWSSDNDERKKNIAPPKTHKERDTNEPISEWSDAPPLQPQTTDPAAITPHPGMPIPTYPPSQVHSMMPFNFPSSAYSQYGNYMSYMHQQWPPMYPPPSMAPPTQTTVSDFPPTPPYKQPYKKPAPEAGIKGVARSVSQNKEQRESKDRRVSEEENNESQKQKVLEERENLKKERDMRMKKKDYLIKELERLRKQQGELMRKKRREKDGHKDPLLQEIGRLQEEVMAQISSLRKEHEVAEKKRSEIEKVALILGLNPSDRPSKTNKQPKVQEDEPQPVKNKRDLERSSVEQEDSGGSTVKLTPPAPTRASPYKPPAAAPEQAPPPDPFEYYDAGNHWCKNCNITSGSMFDFFTHLHSKSHRKTLDPYDRPWASSLTKISKNTLTSEKQTKPAKGSEFLVPVRGFYCLLCKQFFGDAICAEEHIITHFHNEKYKNQIYENPLYEQRRNLDRQAALALEASGKKRKHDDDQKGSKEKEEKAKHKKEKKEKEKKEEDAAVHKEEKYKVKKEEEEDKTKLSRKEDFKKNQEHERYSYSKKDEDEKYKYTKKDDKYHYSRDDEDQNIRYKNSNQDEEYQYRHHRDGNDRYNDRPKYSFRGDKDKHKHEKYSDVSSKYSRECNEGKPMAEREADKPAGKPDPIKSEPPLKSYELPKIFCGPSPAMRAKLRKQSLETGKAPSATTSFGKFTWKKKENQLAKEAQKIAAEFLKEDETTAKEQASTVEDSFAKSMAVAKEIAQKLAGEPPTPPSWFSGGRGRIRPNLRAPANQVRKAAMAGKPASLNTFLNMRSPNTSILGPTPGPLVTPQLVQMNRFPSVHTPRQSEPFSAPAVTESEPFGPELPPSMSKPEPCEVNTSRKGSKPDPTGSKAVASEAKQDLPASGPAVESRLAAGESRPAAVESKSAVVKPKLVQAHSKPAAVESKPASVESKLAPVEFKLAPIQVNSAPPVCSPVQSKPAPSETKPIPAGGKPASSQVTLSKYPPVQPAMIKIVSDVAAPGVPESEQTCTMFVKPPPFMNKALGPHKPDKVKSNLAAAKAQDLFGIFYSSSGQQGPSSFTRPETSDKSIFPHAPQPQPQSSYQTQSQLQDKPQPHFLSKIQTQSQTQDQPLVKPQNEPRPQTELQHQCLSFTQAQPPTKVQTSPEPNSKNCPPGPQAQTESDIQITSVWSLQPTKAPTTQVVPTTQPKPALPDCDQNLSQNQTPHLEPNPEPQPKPAPPFQAEPQPDSLSQPETTLSPQSKLKPGPKIRGKSTPTRKTPPASAPARQTRSQTRYQTRQQQQSQPEPELALGDHDSTILEPKALEVSDPESQPKTETTNKKDAPALAITPETLGLLSDMTSLDFDYNFNFE</sequence>
<feature type="compositionally biased region" description="Basic and acidic residues" evidence="1">
    <location>
        <begin position="1214"/>
        <end position="1240"/>
    </location>
</feature>
<feature type="region of interest" description="Disordered" evidence="1">
    <location>
        <begin position="1"/>
        <end position="288"/>
    </location>
</feature>
<proteinExistence type="predicted"/>
<dbReference type="GO" id="GO:0005654">
    <property type="term" value="C:nucleoplasm"/>
    <property type="evidence" value="ECO:0007669"/>
    <property type="project" value="TreeGrafter"/>
</dbReference>
<feature type="compositionally biased region" description="Low complexity" evidence="1">
    <location>
        <begin position="269"/>
        <end position="278"/>
    </location>
</feature>
<feature type="compositionally biased region" description="Pro residues" evidence="1">
    <location>
        <begin position="1802"/>
        <end position="1816"/>
    </location>
</feature>
<feature type="region of interest" description="Disordered" evidence="1">
    <location>
        <begin position="1388"/>
        <end position="1501"/>
    </location>
</feature>
<reference evidence="3" key="2">
    <citation type="submission" date="2025-09" db="UniProtKB">
        <authorList>
            <consortium name="Ensembl"/>
        </authorList>
    </citation>
    <scope>IDENTIFICATION</scope>
</reference>
<dbReference type="CTD" id="24149"/>
<dbReference type="GO" id="GO:0008270">
    <property type="term" value="F:zinc ion binding"/>
    <property type="evidence" value="ECO:0007669"/>
    <property type="project" value="InterPro"/>
</dbReference>